<gene>
    <name evidence="9" type="primary">mreD</name>
    <name evidence="9" type="ORF">IC602_14280</name>
</gene>
<keyword evidence="4 8" id="KW-0812">Transmembrane</keyword>
<keyword evidence="3" id="KW-1003">Cell membrane</keyword>
<evidence type="ECO:0000256" key="3">
    <source>
        <dbReference type="ARBA" id="ARBA00022475"/>
    </source>
</evidence>
<sequence>MKRLFLPFFLFLFLVSEGVALELLPPSLITGNLLIVPHWVFMFLVLIAIFYDKEDTYYSVLYGFIFGLLIDIVYTGVLGVYMFSYALVIYVIHGLKKMLHGNVFVSILLGIVGLSLADIAINVIYTVAGIASMVWKDYLLYRLLPTLLLNLVFLLFLYPIFVKRLTRWGRDQLFSNNSL</sequence>
<proteinExistence type="inferred from homology"/>
<organism evidence="9 10">
    <name type="scientific">Virgibacillus halodenitrificans</name>
    <name type="common">Bacillus halodenitrificans</name>
    <dbReference type="NCBI Taxonomy" id="1482"/>
    <lineage>
        <taxon>Bacteria</taxon>
        <taxon>Bacillati</taxon>
        <taxon>Bacillota</taxon>
        <taxon>Bacilli</taxon>
        <taxon>Bacillales</taxon>
        <taxon>Bacillaceae</taxon>
        <taxon>Virgibacillus</taxon>
    </lineage>
</organism>
<dbReference type="EMBL" id="JACWEZ010000009">
    <property type="protein sequence ID" value="MBD1223768.1"/>
    <property type="molecule type" value="Genomic_DNA"/>
</dbReference>
<comment type="subcellular location">
    <subcellularLocation>
        <location evidence="1">Cell membrane</location>
        <topology evidence="1">Multi-pass membrane protein</topology>
    </subcellularLocation>
</comment>
<evidence type="ECO:0000256" key="8">
    <source>
        <dbReference type="SAM" id="Phobius"/>
    </source>
</evidence>
<keyword evidence="6 8" id="KW-1133">Transmembrane helix</keyword>
<dbReference type="NCBIfam" id="TIGR03426">
    <property type="entry name" value="shape_MreD"/>
    <property type="match status" value="1"/>
</dbReference>
<feature type="transmembrane region" description="Helical" evidence="8">
    <location>
        <begin position="63"/>
        <end position="92"/>
    </location>
</feature>
<feature type="transmembrane region" description="Helical" evidence="8">
    <location>
        <begin position="104"/>
        <end position="127"/>
    </location>
</feature>
<dbReference type="InterPro" id="IPR007227">
    <property type="entry name" value="Cell_shape_determining_MreD"/>
</dbReference>
<name>A0ABR7VPB3_VIRHA</name>
<evidence type="ECO:0000256" key="1">
    <source>
        <dbReference type="ARBA" id="ARBA00004651"/>
    </source>
</evidence>
<comment type="caution">
    <text evidence="9">The sequence shown here is derived from an EMBL/GenBank/DDBJ whole genome shotgun (WGS) entry which is preliminary data.</text>
</comment>
<reference evidence="9 10" key="1">
    <citation type="submission" date="2020-09" db="EMBL/GenBank/DDBJ databases">
        <title>Draft Genome Sequences of Oil-Oxidizing Bacteria Halomonas titanicae, Marinobacter lutaoensis, and Virgibacillus halodenitrificans Isolated from Highly Saline Environments.</title>
        <authorList>
            <person name="Grouzdev D.S."/>
            <person name="Sokolova D.S."/>
            <person name="Semenova E.M."/>
            <person name="Borzenkov I.A."/>
            <person name="Bidzhieva S.K."/>
            <person name="Poltaraus A.B."/>
            <person name="Nazina T.N."/>
        </authorList>
    </citation>
    <scope>NUCLEOTIDE SEQUENCE [LARGE SCALE GENOMIC DNA]</scope>
    <source>
        <strain evidence="9 10">VKM B-3472D</strain>
    </source>
</reference>
<accession>A0ABR7VPB3</accession>
<evidence type="ECO:0000256" key="4">
    <source>
        <dbReference type="ARBA" id="ARBA00022692"/>
    </source>
</evidence>
<evidence type="ECO:0000256" key="6">
    <source>
        <dbReference type="ARBA" id="ARBA00022989"/>
    </source>
</evidence>
<evidence type="ECO:0000256" key="5">
    <source>
        <dbReference type="ARBA" id="ARBA00022960"/>
    </source>
</evidence>
<feature type="transmembrane region" description="Helical" evidence="8">
    <location>
        <begin position="139"/>
        <end position="161"/>
    </location>
</feature>
<dbReference type="RefSeq" id="WP_172675239.1">
    <property type="nucleotide sequence ID" value="NZ_CP017962.1"/>
</dbReference>
<keyword evidence="5" id="KW-0133">Cell shape</keyword>
<dbReference type="GeneID" id="71514347"/>
<keyword evidence="10" id="KW-1185">Reference proteome</keyword>
<evidence type="ECO:0000313" key="10">
    <source>
        <dbReference type="Proteomes" id="UP000621631"/>
    </source>
</evidence>
<evidence type="ECO:0000313" key="9">
    <source>
        <dbReference type="EMBL" id="MBD1223768.1"/>
    </source>
</evidence>
<dbReference type="Proteomes" id="UP000621631">
    <property type="component" value="Unassembled WGS sequence"/>
</dbReference>
<dbReference type="Pfam" id="PF04093">
    <property type="entry name" value="MreD"/>
    <property type="match status" value="1"/>
</dbReference>
<evidence type="ECO:0000256" key="2">
    <source>
        <dbReference type="ARBA" id="ARBA00007776"/>
    </source>
</evidence>
<evidence type="ECO:0000256" key="7">
    <source>
        <dbReference type="ARBA" id="ARBA00023136"/>
    </source>
</evidence>
<feature type="transmembrane region" description="Helical" evidence="8">
    <location>
        <begin position="30"/>
        <end position="51"/>
    </location>
</feature>
<comment type="similarity">
    <text evidence="2">Belongs to the MreD family.</text>
</comment>
<keyword evidence="7 8" id="KW-0472">Membrane</keyword>
<protein>
    <submittedName>
        <fullName evidence="9">Rod shape-determining protein MreD</fullName>
    </submittedName>
</protein>